<comment type="caution">
    <text evidence="1">The sequence shown here is derived from an EMBL/GenBank/DDBJ whole genome shotgun (WGS) entry which is preliminary data.</text>
</comment>
<dbReference type="Gene3D" id="1.20.120.1750">
    <property type="match status" value="1"/>
</dbReference>
<dbReference type="SUPFAM" id="SSF57850">
    <property type="entry name" value="RING/U-box"/>
    <property type="match status" value="1"/>
</dbReference>
<reference evidence="1" key="1">
    <citation type="submission" date="2021-02" db="EMBL/GenBank/DDBJ databases">
        <authorList>
            <person name="Nowell W R."/>
        </authorList>
    </citation>
    <scope>NUCLEOTIDE SEQUENCE</scope>
</reference>
<dbReference type="AlphaFoldDB" id="A0A814EK95"/>
<sequence>MTTSNETKPCIICSKPIADKEYVAHVNACLNKSSRSSRSTQSVPRKHSTCFVCKSPFASNGLLNHVMPCRFHHEYCIPCIQKSMEEHIKSKTNPVCFTGVCDYQLSKYDVACLPFDEDMITHLSALVTIERRAQCPKCLFYGEFQTMSRFQKHVASCDPEDMVPCESCRCLYRFHQLDEHYRYCRNIPVHQRQQAFIDFIISKSKHPFTPVQVRYYIELQKQKRRVIGPHEIVDGLAAFERGNYWKIRAQQDASCRAQLDDYEKQQGANAKRNEELRRRYEELKADEELKAKTCRLCPHCKRVVQHMGGCSSMICGQNYHGGDQQSGCGKTFDWNQALPYIPMVNTVQEQMKSALTNQKRVVHTGIR</sequence>
<dbReference type="Proteomes" id="UP000663882">
    <property type="component" value="Unassembled WGS sequence"/>
</dbReference>
<dbReference type="OrthoDB" id="10314354at2759"/>
<name>A0A814EK95_9BILA</name>
<proteinExistence type="predicted"/>
<dbReference type="EMBL" id="CAJNOO010000530">
    <property type="protein sequence ID" value="CAF0970568.1"/>
    <property type="molecule type" value="Genomic_DNA"/>
</dbReference>
<accession>A0A814EK95</accession>
<protein>
    <submittedName>
        <fullName evidence="1">Uncharacterized protein</fullName>
    </submittedName>
</protein>
<evidence type="ECO:0000313" key="1">
    <source>
        <dbReference type="EMBL" id="CAF0970568.1"/>
    </source>
</evidence>
<gene>
    <name evidence="1" type="ORF">RFH988_LOCUS12608</name>
</gene>
<evidence type="ECO:0000313" key="2">
    <source>
        <dbReference type="Proteomes" id="UP000663882"/>
    </source>
</evidence>
<organism evidence="1 2">
    <name type="scientific">Rotaria sordida</name>
    <dbReference type="NCBI Taxonomy" id="392033"/>
    <lineage>
        <taxon>Eukaryota</taxon>
        <taxon>Metazoa</taxon>
        <taxon>Spiralia</taxon>
        <taxon>Gnathifera</taxon>
        <taxon>Rotifera</taxon>
        <taxon>Eurotatoria</taxon>
        <taxon>Bdelloidea</taxon>
        <taxon>Philodinida</taxon>
        <taxon>Philodinidae</taxon>
        <taxon>Rotaria</taxon>
    </lineage>
</organism>